<accession>A0A2G9FY51</accession>
<dbReference type="EMBL" id="NKXS01009409">
    <property type="protein sequence ID" value="PIM97599.1"/>
    <property type="molecule type" value="Genomic_DNA"/>
</dbReference>
<reference evidence="2" key="1">
    <citation type="journal article" date="2018" name="Gigascience">
        <title>Genome assembly of the Pink Ipe (Handroanthus impetiginosus, Bignoniaceae), a highly valued, ecologically keystone Neotropical timber forest tree.</title>
        <authorList>
            <person name="Silva-Junior O.B."/>
            <person name="Grattapaglia D."/>
            <person name="Novaes E."/>
            <person name="Collevatti R.G."/>
        </authorList>
    </citation>
    <scope>NUCLEOTIDE SEQUENCE [LARGE SCALE GENOMIC DNA]</scope>
    <source>
        <strain evidence="2">cv. UFG-1</strain>
    </source>
</reference>
<organism evidence="1 2">
    <name type="scientific">Handroanthus impetiginosus</name>
    <dbReference type="NCBI Taxonomy" id="429701"/>
    <lineage>
        <taxon>Eukaryota</taxon>
        <taxon>Viridiplantae</taxon>
        <taxon>Streptophyta</taxon>
        <taxon>Embryophyta</taxon>
        <taxon>Tracheophyta</taxon>
        <taxon>Spermatophyta</taxon>
        <taxon>Magnoliopsida</taxon>
        <taxon>eudicotyledons</taxon>
        <taxon>Gunneridae</taxon>
        <taxon>Pentapetalae</taxon>
        <taxon>asterids</taxon>
        <taxon>lamiids</taxon>
        <taxon>Lamiales</taxon>
        <taxon>Bignoniaceae</taxon>
        <taxon>Crescentiina</taxon>
        <taxon>Tabebuia alliance</taxon>
        <taxon>Handroanthus</taxon>
    </lineage>
</organism>
<comment type="caution">
    <text evidence="1">The sequence shown here is derived from an EMBL/GenBank/DDBJ whole genome shotgun (WGS) entry which is preliminary data.</text>
</comment>
<proteinExistence type="predicted"/>
<keyword evidence="2" id="KW-1185">Reference proteome</keyword>
<sequence>MGNQGYQEIIKFTNISRNFFVECREILKDARAKRAAADVEGILKVWIVKTRDFEEEFDWVSGQVWRKRSGGDAVVSDGSHGSDG</sequence>
<evidence type="ECO:0000313" key="1">
    <source>
        <dbReference type="EMBL" id="PIM97599.1"/>
    </source>
</evidence>
<protein>
    <submittedName>
        <fullName evidence="1">Uncharacterized protein</fullName>
    </submittedName>
</protein>
<name>A0A2G9FY51_9LAMI</name>
<gene>
    <name evidence="1" type="ORF">CDL12_29931</name>
</gene>
<evidence type="ECO:0000313" key="2">
    <source>
        <dbReference type="Proteomes" id="UP000231279"/>
    </source>
</evidence>
<dbReference type="Proteomes" id="UP000231279">
    <property type="component" value="Unassembled WGS sequence"/>
</dbReference>
<dbReference type="AlphaFoldDB" id="A0A2G9FY51"/>